<dbReference type="EMBL" id="LVVM01000047">
    <property type="protein sequence ID" value="OJA21658.1"/>
    <property type="molecule type" value="Genomic_DNA"/>
</dbReference>
<name>A0A1J8RIM0_9AGAM</name>
<dbReference type="Proteomes" id="UP000183567">
    <property type="component" value="Unassembled WGS sequence"/>
</dbReference>
<accession>A0A1J8RIM0</accession>
<comment type="caution">
    <text evidence="1">The sequence shown here is derived from an EMBL/GenBank/DDBJ whole genome shotgun (WGS) entry which is preliminary data.</text>
</comment>
<dbReference type="AlphaFoldDB" id="A0A1J8RIM0"/>
<organism evidence="1 2">
    <name type="scientific">Rhizopogon vesiculosus</name>
    <dbReference type="NCBI Taxonomy" id="180088"/>
    <lineage>
        <taxon>Eukaryota</taxon>
        <taxon>Fungi</taxon>
        <taxon>Dikarya</taxon>
        <taxon>Basidiomycota</taxon>
        <taxon>Agaricomycotina</taxon>
        <taxon>Agaricomycetes</taxon>
        <taxon>Agaricomycetidae</taxon>
        <taxon>Boletales</taxon>
        <taxon>Suillineae</taxon>
        <taxon>Rhizopogonaceae</taxon>
        <taxon>Rhizopogon</taxon>
    </lineage>
</organism>
<evidence type="ECO:0000313" key="2">
    <source>
        <dbReference type="Proteomes" id="UP000183567"/>
    </source>
</evidence>
<gene>
    <name evidence="1" type="ORF">AZE42_13923</name>
</gene>
<reference evidence="1 2" key="1">
    <citation type="submission" date="2016-03" db="EMBL/GenBank/DDBJ databases">
        <title>Comparative genomics of the ectomycorrhizal sister species Rhizopogon vinicolor and Rhizopogon vesiculosus (Basidiomycota: Boletales) reveals a divergence of the mating type B locus.</title>
        <authorList>
            <person name="Mujic A.B."/>
            <person name="Kuo A."/>
            <person name="Tritt A."/>
            <person name="Lipzen A."/>
            <person name="Chen C."/>
            <person name="Johnson J."/>
            <person name="Sharma A."/>
            <person name="Barry K."/>
            <person name="Grigoriev I.V."/>
            <person name="Spatafora J.W."/>
        </authorList>
    </citation>
    <scope>NUCLEOTIDE SEQUENCE [LARGE SCALE GENOMIC DNA]</scope>
    <source>
        <strain evidence="1 2">AM-OR11-056</strain>
    </source>
</reference>
<protein>
    <submittedName>
        <fullName evidence="1">Uncharacterized protein</fullName>
    </submittedName>
</protein>
<proteinExistence type="predicted"/>
<keyword evidence="2" id="KW-1185">Reference proteome</keyword>
<evidence type="ECO:0000313" key="1">
    <source>
        <dbReference type="EMBL" id="OJA21658.1"/>
    </source>
</evidence>
<sequence>MHSPLNLNPTYQWLYATY</sequence>